<dbReference type="GO" id="GO:0019634">
    <property type="term" value="P:organic phosphonate metabolic process"/>
    <property type="evidence" value="ECO:0007669"/>
    <property type="project" value="InterPro"/>
</dbReference>
<dbReference type="AlphaFoldDB" id="A0A2L0IHG0"/>
<dbReference type="GO" id="GO:0016829">
    <property type="term" value="F:lyase activity"/>
    <property type="evidence" value="ECO:0007669"/>
    <property type="project" value="UniProtKB-KW"/>
</dbReference>
<dbReference type="KEGG" id="pgz:C2E15_13195"/>
<keyword evidence="1" id="KW-0456">Lyase</keyword>
<evidence type="ECO:0000313" key="1">
    <source>
        <dbReference type="EMBL" id="AUX93939.1"/>
    </source>
</evidence>
<evidence type="ECO:0000313" key="2">
    <source>
        <dbReference type="Proteomes" id="UP000238365"/>
    </source>
</evidence>
<dbReference type="InterPro" id="IPR008772">
    <property type="entry name" value="Phosphonate_metab_PhnH"/>
</dbReference>
<organism evidence="1 2">
    <name type="scientific">Mixta gaviniae</name>
    <dbReference type="NCBI Taxonomy" id="665914"/>
    <lineage>
        <taxon>Bacteria</taxon>
        <taxon>Pseudomonadati</taxon>
        <taxon>Pseudomonadota</taxon>
        <taxon>Gammaproteobacteria</taxon>
        <taxon>Enterobacterales</taxon>
        <taxon>Erwiniaceae</taxon>
        <taxon>Mixta</taxon>
    </lineage>
</organism>
<dbReference type="Pfam" id="PF05845">
    <property type="entry name" value="PhnH"/>
    <property type="match status" value="1"/>
</dbReference>
<dbReference type="Proteomes" id="UP000238365">
    <property type="component" value="Chromosome"/>
</dbReference>
<sequence>MSLLASLNRPVVETQPVLRRILKAMSEPGVAVTLPCAEQWAGISPAASALLATLNEADTPLLLDPAIDTPALRDSLRLSNGAPLTTEQPVAFALLHSGSDPDLAAICAPGATVILEVPALNGGLTLRLRGPGIQERRAIAPQLPPKTLAFLREWPLNGQGVNLMLTCGEMMMVLPRTAQVAVC</sequence>
<gene>
    <name evidence="1" type="primary">phnH</name>
    <name evidence="1" type="ORF">C2E15_13195</name>
</gene>
<dbReference type="Gene3D" id="3.40.50.11310">
    <property type="entry name" value="Bacterial phosphonate metabolism protein PhnH"/>
    <property type="match status" value="1"/>
</dbReference>
<accession>A0A2L0IHG0</accession>
<dbReference type="RefSeq" id="WP_104957775.1">
    <property type="nucleotide sequence ID" value="NZ_CP026377.1"/>
</dbReference>
<keyword evidence="2" id="KW-1185">Reference proteome</keyword>
<name>A0A2L0IHG0_9GAMM</name>
<proteinExistence type="predicted"/>
<protein>
    <submittedName>
        <fullName evidence="1">Phosphonate C-P lyase system protein PhnH</fullName>
    </submittedName>
</protein>
<dbReference type="SUPFAM" id="SSF159709">
    <property type="entry name" value="PhnH-like"/>
    <property type="match status" value="1"/>
</dbReference>
<dbReference type="InterPro" id="IPR038058">
    <property type="entry name" value="PhnH-like_sp"/>
</dbReference>
<dbReference type="NCBIfam" id="TIGR03292">
    <property type="entry name" value="PhnH_redo"/>
    <property type="match status" value="1"/>
</dbReference>
<reference evidence="1 2" key="1">
    <citation type="submission" date="2018-01" db="EMBL/GenBank/DDBJ databases">
        <title>Complete and assembled Genome of Pantoea gaviniae DSM22758T.</title>
        <authorList>
            <person name="Stevens M.J.A."/>
            <person name="Zurfluh K."/>
            <person name="Stephan R."/>
        </authorList>
    </citation>
    <scope>NUCLEOTIDE SEQUENCE [LARGE SCALE GENOMIC DNA]</scope>
    <source>
        <strain evidence="1 2">DSM 22758</strain>
    </source>
</reference>
<dbReference type="EMBL" id="CP026377">
    <property type="protein sequence ID" value="AUX93939.1"/>
    <property type="molecule type" value="Genomic_DNA"/>
</dbReference>